<evidence type="ECO:0000256" key="1">
    <source>
        <dbReference type="SAM" id="Phobius"/>
    </source>
</evidence>
<evidence type="ECO:0000313" key="2">
    <source>
        <dbReference type="EMBL" id="CUR61050.1"/>
    </source>
</evidence>
<dbReference type="SUPFAM" id="SSF69304">
    <property type="entry name" value="Tricorn protease N-terminal domain"/>
    <property type="match status" value="1"/>
</dbReference>
<keyword evidence="1" id="KW-0472">Membrane</keyword>
<reference evidence="2" key="1">
    <citation type="submission" date="2015-08" db="EMBL/GenBank/DDBJ databases">
        <authorList>
            <person name="Babu N.S."/>
            <person name="Beckwith C.J."/>
            <person name="Beseler K.G."/>
            <person name="Brison A."/>
            <person name="Carone J.V."/>
            <person name="Caskin T.P."/>
            <person name="Diamond M."/>
            <person name="Durham M.E."/>
            <person name="Foxe J.M."/>
            <person name="Go M."/>
            <person name="Henderson B.A."/>
            <person name="Jones I.B."/>
            <person name="McGettigan J.A."/>
            <person name="Micheletti S.J."/>
            <person name="Nasrallah M.E."/>
            <person name="Ortiz D."/>
            <person name="Piller C.R."/>
            <person name="Privatt S.R."/>
            <person name="Schneider S.L."/>
            <person name="Sharp S."/>
            <person name="Smith T.C."/>
            <person name="Stanton J.D."/>
            <person name="Ullery H.E."/>
            <person name="Wilson R.J."/>
            <person name="Serrano M.G."/>
            <person name="Buck G."/>
            <person name="Lee V."/>
            <person name="Wang Y."/>
            <person name="Carvalho R."/>
            <person name="Voegtly L."/>
            <person name="Shi R."/>
            <person name="Duckworth R."/>
            <person name="Johnson A."/>
            <person name="Loviza R."/>
            <person name="Walstead R."/>
            <person name="Shah Z."/>
            <person name="Kiflezghi M."/>
            <person name="Wade K."/>
            <person name="Ball S.L."/>
            <person name="Bradley K.W."/>
            <person name="Asai D.J."/>
            <person name="Bowman C.A."/>
            <person name="Russell D.A."/>
            <person name="Pope W.H."/>
            <person name="Jacobs-Sera D."/>
            <person name="Hendrix R.W."/>
            <person name="Hatfull G.F."/>
        </authorList>
    </citation>
    <scope>NUCLEOTIDE SEQUENCE</scope>
</reference>
<dbReference type="AlphaFoldDB" id="A0A2P2CGD2"/>
<sequence>MVNELRALMREATDRPPHEAGDLVAVLGAGRRRVRLRRAATVGGTALAAGAIALASFSWLNPEPADLAAAGVPRPDGPTMRLAEARPAVEGTDYRELTSYTNEDLDSDNGEYFDGVTDDGLVLFREGQTATRREQRLALMDPATGQKSWLPEPPAAGEQWWAVELSEERLVLMRFEQAGGRGMQSRPVLDVLDRATGVWRTIAWPSLPADDNPSFVTIGPDGRAYVALVTDPGEVPEGGWPTGPDGEAEDADAEGDVRELWSMSLTDPADVRDEGLQLGAFDFDAERDLLVWTDSSNGAAGRVHVRDLATGEDTSFDPGLGERCNLLGFDVAGGRIAMSQYCGTYDDGVRDDRVQVVTTDGEQVLTVQDNGVEGGTLVGGGDYLALTAYDRATGGAYLYDFDEGRLLRLSEGTSSWTVGAGPTADDQFMWTEPAGRKVAMFGRSGATVHLGEVIR</sequence>
<dbReference type="EMBL" id="CZKB01000017">
    <property type="protein sequence ID" value="CUR61050.1"/>
    <property type="molecule type" value="Genomic_DNA"/>
</dbReference>
<feature type="transmembrane region" description="Helical" evidence="1">
    <location>
        <begin position="39"/>
        <end position="60"/>
    </location>
</feature>
<organism evidence="2">
    <name type="scientific">metagenome</name>
    <dbReference type="NCBI Taxonomy" id="256318"/>
    <lineage>
        <taxon>unclassified sequences</taxon>
        <taxon>metagenomes</taxon>
    </lineage>
</organism>
<keyword evidence="1" id="KW-1133">Transmembrane helix</keyword>
<accession>A0A2P2CGD2</accession>
<name>A0A2P2CGD2_9ZZZZ</name>
<proteinExistence type="predicted"/>
<gene>
    <name evidence="2" type="ORF">NOCA1240153</name>
</gene>
<keyword evidence="1" id="KW-0812">Transmembrane</keyword>
<protein>
    <submittedName>
        <fullName evidence="2">Uncharacterized protein</fullName>
    </submittedName>
</protein>